<dbReference type="SUPFAM" id="SSF142433">
    <property type="entry name" value="CinA-like"/>
    <property type="match status" value="1"/>
</dbReference>
<organism evidence="2 3">
    <name type="scientific">Tsukamurella soli</name>
    <dbReference type="NCBI Taxonomy" id="644556"/>
    <lineage>
        <taxon>Bacteria</taxon>
        <taxon>Bacillati</taxon>
        <taxon>Actinomycetota</taxon>
        <taxon>Actinomycetes</taxon>
        <taxon>Mycobacteriales</taxon>
        <taxon>Tsukamurellaceae</taxon>
        <taxon>Tsukamurella</taxon>
    </lineage>
</organism>
<reference evidence="3" key="1">
    <citation type="journal article" date="2019" name="Int. J. Syst. Evol. Microbiol.">
        <title>The Global Catalogue of Microorganisms (GCM) 10K type strain sequencing project: providing services to taxonomists for standard genome sequencing and annotation.</title>
        <authorList>
            <consortium name="The Broad Institute Genomics Platform"/>
            <consortium name="The Broad Institute Genome Sequencing Center for Infectious Disease"/>
            <person name="Wu L."/>
            <person name="Ma J."/>
        </authorList>
    </citation>
    <scope>NUCLEOTIDE SEQUENCE [LARGE SCALE GENOMIC DNA]</scope>
    <source>
        <strain evidence="3">JCM 17688</strain>
    </source>
</reference>
<dbReference type="Proteomes" id="UP001500635">
    <property type="component" value="Unassembled WGS sequence"/>
</dbReference>
<dbReference type="RefSeq" id="WP_345001421.1">
    <property type="nucleotide sequence ID" value="NZ_BAABFR010000155.1"/>
</dbReference>
<keyword evidence="3" id="KW-1185">Reference proteome</keyword>
<dbReference type="EMBL" id="BAABFR010000155">
    <property type="protein sequence ID" value="GAA4406369.1"/>
    <property type="molecule type" value="Genomic_DNA"/>
</dbReference>
<dbReference type="InterPro" id="IPR036653">
    <property type="entry name" value="CinA-like_C"/>
</dbReference>
<sequence length="165" mass="16735">MPATVGPGTVVALLKERAQTVATAESLTAGLLAATIADVPGASTVLRGGLIVYATDLKATLAGVPRELLDRCGPVHPDTARALAVGARERCDADWGVSLTGVAGPTVQDGVPVGTVYCGLACRAYDVAVRFEFDGDRSAVRAAAVAGALAELARAVRELSPEPGR</sequence>
<name>A0ABP8KGW2_9ACTN</name>
<protein>
    <recommendedName>
        <fullName evidence="1">CinA C-terminal domain-containing protein</fullName>
    </recommendedName>
</protein>
<feature type="domain" description="CinA C-terminal" evidence="1">
    <location>
        <begin position="9"/>
        <end position="154"/>
    </location>
</feature>
<dbReference type="NCBIfam" id="TIGR00199">
    <property type="entry name" value="PncC_domain"/>
    <property type="match status" value="1"/>
</dbReference>
<evidence type="ECO:0000259" key="1">
    <source>
        <dbReference type="Pfam" id="PF02464"/>
    </source>
</evidence>
<comment type="caution">
    <text evidence="2">The sequence shown here is derived from an EMBL/GenBank/DDBJ whole genome shotgun (WGS) entry which is preliminary data.</text>
</comment>
<gene>
    <name evidence="2" type="ORF">GCM10023147_49920</name>
</gene>
<accession>A0ABP8KGW2</accession>
<dbReference type="InterPro" id="IPR008136">
    <property type="entry name" value="CinA_C"/>
</dbReference>
<proteinExistence type="predicted"/>
<dbReference type="Gene3D" id="3.90.950.20">
    <property type="entry name" value="CinA-like"/>
    <property type="match status" value="1"/>
</dbReference>
<evidence type="ECO:0000313" key="2">
    <source>
        <dbReference type="EMBL" id="GAA4406369.1"/>
    </source>
</evidence>
<evidence type="ECO:0000313" key="3">
    <source>
        <dbReference type="Proteomes" id="UP001500635"/>
    </source>
</evidence>
<dbReference type="Pfam" id="PF02464">
    <property type="entry name" value="CinA"/>
    <property type="match status" value="1"/>
</dbReference>